<protein>
    <submittedName>
        <fullName evidence="1">Uncharacterized protein</fullName>
    </submittedName>
</protein>
<proteinExistence type="predicted"/>
<evidence type="ECO:0000313" key="1">
    <source>
        <dbReference type="EMBL" id="CAE8621100.1"/>
    </source>
</evidence>
<comment type="caution">
    <text evidence="1">The sequence shown here is derived from an EMBL/GenBank/DDBJ whole genome shotgun (WGS) entry which is preliminary data.</text>
</comment>
<dbReference type="Proteomes" id="UP000626109">
    <property type="component" value="Unassembled WGS sequence"/>
</dbReference>
<organism evidence="1 3">
    <name type="scientific">Polarella glacialis</name>
    <name type="common">Dinoflagellate</name>
    <dbReference type="NCBI Taxonomy" id="89957"/>
    <lineage>
        <taxon>Eukaryota</taxon>
        <taxon>Sar</taxon>
        <taxon>Alveolata</taxon>
        <taxon>Dinophyceae</taxon>
        <taxon>Suessiales</taxon>
        <taxon>Suessiaceae</taxon>
        <taxon>Polarella</taxon>
    </lineage>
</organism>
<dbReference type="EMBL" id="CAJNNV010027647">
    <property type="protein sequence ID" value="CAE8621100.1"/>
    <property type="molecule type" value="Genomic_DNA"/>
</dbReference>
<dbReference type="EMBL" id="CAJNNW010036479">
    <property type="protein sequence ID" value="CAE8734788.1"/>
    <property type="molecule type" value="Genomic_DNA"/>
</dbReference>
<sequence>MLDPNIFVKLVWSTMGSVAGLLKDEEATGTTDVACCSSVAAVWEATLWKQSEFFGIWRERRLRLVRTVTGWELSSWDSERLTGTWELERSLPYIDCTRNKHGFLAAMELNGIVLAADTELGAAAMEELAVILNGRLMRQASPRCSPNSSFRAACSETPYSWKYEKRSQMRKESSV</sequence>
<dbReference type="AlphaFoldDB" id="A0A813G3G7"/>
<dbReference type="Proteomes" id="UP000654075">
    <property type="component" value="Unassembled WGS sequence"/>
</dbReference>
<reference evidence="1" key="1">
    <citation type="submission" date="2021-02" db="EMBL/GenBank/DDBJ databases">
        <authorList>
            <person name="Dougan E. K."/>
            <person name="Rhodes N."/>
            <person name="Thang M."/>
            <person name="Chan C."/>
        </authorList>
    </citation>
    <scope>NUCLEOTIDE SEQUENCE</scope>
</reference>
<gene>
    <name evidence="1" type="ORF">PGLA1383_LOCUS38629</name>
    <name evidence="2" type="ORF">PGLA2088_LOCUS47495</name>
</gene>
<accession>A0A813G3G7</accession>
<keyword evidence="3" id="KW-1185">Reference proteome</keyword>
<evidence type="ECO:0000313" key="2">
    <source>
        <dbReference type="EMBL" id="CAE8734788.1"/>
    </source>
</evidence>
<name>A0A813G3G7_POLGL</name>
<evidence type="ECO:0000313" key="3">
    <source>
        <dbReference type="Proteomes" id="UP000654075"/>
    </source>
</evidence>